<dbReference type="AlphaFoldDB" id="A0AAW1VI69"/>
<evidence type="ECO:0000256" key="7">
    <source>
        <dbReference type="ARBA" id="ARBA00023163"/>
    </source>
</evidence>
<feature type="compositionally biased region" description="Polar residues" evidence="9">
    <location>
        <begin position="1"/>
        <end position="20"/>
    </location>
</feature>
<dbReference type="SMART" id="SM01189">
    <property type="entry name" value="ELM2"/>
    <property type="match status" value="1"/>
</dbReference>
<dbReference type="GO" id="GO:0000118">
    <property type="term" value="C:histone deacetylase complex"/>
    <property type="evidence" value="ECO:0007669"/>
    <property type="project" value="TreeGrafter"/>
</dbReference>
<keyword evidence="6" id="KW-0238">DNA-binding</keyword>
<comment type="caution">
    <text evidence="11">The sequence shown here is derived from an EMBL/GenBank/DDBJ whole genome shotgun (WGS) entry which is preliminary data.</text>
</comment>
<evidence type="ECO:0000256" key="4">
    <source>
        <dbReference type="ARBA" id="ARBA00022833"/>
    </source>
</evidence>
<comment type="subcellular location">
    <subcellularLocation>
        <location evidence="1">Nucleus</location>
    </subcellularLocation>
</comment>
<dbReference type="GO" id="GO:0003714">
    <property type="term" value="F:transcription corepressor activity"/>
    <property type="evidence" value="ECO:0007669"/>
    <property type="project" value="TreeGrafter"/>
</dbReference>
<keyword evidence="4" id="KW-0862">Zinc</keyword>
<dbReference type="GO" id="GO:0006357">
    <property type="term" value="P:regulation of transcription by RNA polymerase II"/>
    <property type="evidence" value="ECO:0007669"/>
    <property type="project" value="TreeGrafter"/>
</dbReference>
<keyword evidence="12" id="KW-1185">Reference proteome</keyword>
<name>A0AAW1VI69_9CUCU</name>
<dbReference type="PANTHER" id="PTHR16089">
    <property type="entry name" value="REST COREPRESSOR COREST PROTEIN-RELATED"/>
    <property type="match status" value="1"/>
</dbReference>
<evidence type="ECO:0000256" key="2">
    <source>
        <dbReference type="ARBA" id="ARBA00022723"/>
    </source>
</evidence>
<dbReference type="InterPro" id="IPR051066">
    <property type="entry name" value="Trans_reg/Corepressor"/>
</dbReference>
<feature type="region of interest" description="Disordered" evidence="9">
    <location>
        <begin position="1"/>
        <end position="21"/>
    </location>
</feature>
<dbReference type="EMBL" id="JARQZJ010000142">
    <property type="protein sequence ID" value="KAK9892972.1"/>
    <property type="molecule type" value="Genomic_DNA"/>
</dbReference>
<dbReference type="InterPro" id="IPR009057">
    <property type="entry name" value="Homeodomain-like_sf"/>
</dbReference>
<evidence type="ECO:0000256" key="8">
    <source>
        <dbReference type="ARBA" id="ARBA00023242"/>
    </source>
</evidence>
<evidence type="ECO:0000313" key="11">
    <source>
        <dbReference type="EMBL" id="KAK9892972.1"/>
    </source>
</evidence>
<feature type="domain" description="ELM2" evidence="10">
    <location>
        <begin position="28"/>
        <end position="113"/>
    </location>
</feature>
<dbReference type="Gene3D" id="4.10.1240.50">
    <property type="match status" value="1"/>
</dbReference>
<proteinExistence type="predicted"/>
<dbReference type="Gene3D" id="1.10.10.60">
    <property type="entry name" value="Homeodomain-like"/>
    <property type="match status" value="1"/>
</dbReference>
<dbReference type="SUPFAM" id="SSF46689">
    <property type="entry name" value="Homeodomain-like"/>
    <property type="match status" value="1"/>
</dbReference>
<keyword evidence="2" id="KW-0479">Metal-binding</keyword>
<evidence type="ECO:0000256" key="1">
    <source>
        <dbReference type="ARBA" id="ARBA00004123"/>
    </source>
</evidence>
<keyword evidence="5" id="KW-0805">Transcription regulation</keyword>
<dbReference type="FunFam" id="1.10.10.60:FF:000012">
    <property type="entry name" value="Metastasis-associated 1 family, member 3"/>
    <property type="match status" value="1"/>
</dbReference>
<evidence type="ECO:0000256" key="6">
    <source>
        <dbReference type="ARBA" id="ARBA00023125"/>
    </source>
</evidence>
<sequence>MDLSNGNNNNYRSLYTQTQEDSIKKERKLPRIGNEYQAECPEFIPENQRNFEYYDSRKDLLMWRPSDISDEILENFIALSREKYFYTEEQVLGLLQFHQYDMDQVLLDIVNYSPINQEFSNHEKQMFEEGIRTYGKNFRKIKQLHLNKDIPCLVKYYYKWKNDTKRLNFRGWAGIRKTRSRYTMS</sequence>
<organism evidence="11 12">
    <name type="scientific">Henosepilachna vigintioctopunctata</name>
    <dbReference type="NCBI Taxonomy" id="420089"/>
    <lineage>
        <taxon>Eukaryota</taxon>
        <taxon>Metazoa</taxon>
        <taxon>Ecdysozoa</taxon>
        <taxon>Arthropoda</taxon>
        <taxon>Hexapoda</taxon>
        <taxon>Insecta</taxon>
        <taxon>Pterygota</taxon>
        <taxon>Neoptera</taxon>
        <taxon>Endopterygota</taxon>
        <taxon>Coleoptera</taxon>
        <taxon>Polyphaga</taxon>
        <taxon>Cucujiformia</taxon>
        <taxon>Coccinelloidea</taxon>
        <taxon>Coccinellidae</taxon>
        <taxon>Epilachninae</taxon>
        <taxon>Epilachnini</taxon>
        <taxon>Henosepilachna</taxon>
    </lineage>
</organism>
<evidence type="ECO:0000259" key="10">
    <source>
        <dbReference type="PROSITE" id="PS51156"/>
    </source>
</evidence>
<accession>A0AAW1VI69</accession>
<evidence type="ECO:0000313" key="12">
    <source>
        <dbReference type="Proteomes" id="UP001431783"/>
    </source>
</evidence>
<gene>
    <name evidence="11" type="ORF">WA026_023029</name>
</gene>
<keyword evidence="8" id="KW-0539">Nucleus</keyword>
<evidence type="ECO:0000256" key="5">
    <source>
        <dbReference type="ARBA" id="ARBA00023015"/>
    </source>
</evidence>
<keyword evidence="3" id="KW-0863">Zinc-finger</keyword>
<keyword evidence="7" id="KW-0804">Transcription</keyword>
<dbReference type="PROSITE" id="PS51156">
    <property type="entry name" value="ELM2"/>
    <property type="match status" value="1"/>
</dbReference>
<dbReference type="Proteomes" id="UP001431783">
    <property type="component" value="Unassembled WGS sequence"/>
</dbReference>
<reference evidence="11 12" key="1">
    <citation type="submission" date="2023-03" db="EMBL/GenBank/DDBJ databases">
        <title>Genome insight into feeding habits of ladybird beetles.</title>
        <authorList>
            <person name="Li H.-S."/>
            <person name="Huang Y.-H."/>
            <person name="Pang H."/>
        </authorList>
    </citation>
    <scope>NUCLEOTIDE SEQUENCE [LARGE SCALE GENOMIC DNA]</scope>
    <source>
        <strain evidence="11">SYSU_2023b</strain>
        <tissue evidence="11">Whole body</tissue>
    </source>
</reference>
<dbReference type="GO" id="GO:0008270">
    <property type="term" value="F:zinc ion binding"/>
    <property type="evidence" value="ECO:0007669"/>
    <property type="project" value="UniProtKB-KW"/>
</dbReference>
<dbReference type="PANTHER" id="PTHR16089:SF28">
    <property type="entry name" value="REST COREPRESSOR"/>
    <property type="match status" value="1"/>
</dbReference>
<dbReference type="Pfam" id="PF01448">
    <property type="entry name" value="ELM2"/>
    <property type="match status" value="1"/>
</dbReference>
<dbReference type="InterPro" id="IPR000949">
    <property type="entry name" value="ELM2_dom"/>
</dbReference>
<dbReference type="GO" id="GO:0005667">
    <property type="term" value="C:transcription regulator complex"/>
    <property type="evidence" value="ECO:0007669"/>
    <property type="project" value="TreeGrafter"/>
</dbReference>
<evidence type="ECO:0000256" key="9">
    <source>
        <dbReference type="SAM" id="MobiDB-lite"/>
    </source>
</evidence>
<dbReference type="GO" id="GO:0003677">
    <property type="term" value="F:DNA binding"/>
    <property type="evidence" value="ECO:0007669"/>
    <property type="project" value="UniProtKB-KW"/>
</dbReference>
<protein>
    <recommendedName>
        <fullName evidence="10">ELM2 domain-containing protein</fullName>
    </recommendedName>
</protein>
<evidence type="ECO:0000256" key="3">
    <source>
        <dbReference type="ARBA" id="ARBA00022771"/>
    </source>
</evidence>